<keyword evidence="1" id="KW-0812">Transmembrane</keyword>
<keyword evidence="1" id="KW-1133">Transmembrane helix</keyword>
<accession>A0A2P8FJ53</accession>
<dbReference type="OrthoDB" id="7871801at2"/>
<keyword evidence="1" id="KW-0472">Membrane</keyword>
<protein>
    <submittedName>
        <fullName evidence="2">Uncharacterized protein</fullName>
    </submittedName>
</protein>
<keyword evidence="3" id="KW-1185">Reference proteome</keyword>
<organism evidence="2 3">
    <name type="scientific">Shimia abyssi</name>
    <dbReference type="NCBI Taxonomy" id="1662395"/>
    <lineage>
        <taxon>Bacteria</taxon>
        <taxon>Pseudomonadati</taxon>
        <taxon>Pseudomonadota</taxon>
        <taxon>Alphaproteobacteria</taxon>
        <taxon>Rhodobacterales</taxon>
        <taxon>Roseobacteraceae</taxon>
    </lineage>
</organism>
<evidence type="ECO:0000256" key="1">
    <source>
        <dbReference type="SAM" id="Phobius"/>
    </source>
</evidence>
<sequence length="88" mass="10010">MNERRTSLFLERQSYRRRRLVDVVRVLPLIGAVLWAVPLLWPSGTEDVVSTSNAIVYVFTVWLVMVVLGAVLARILSRAGLGEEQEDR</sequence>
<name>A0A2P8FJ53_9RHOB</name>
<proteinExistence type="predicted"/>
<evidence type="ECO:0000313" key="2">
    <source>
        <dbReference type="EMBL" id="PSL21741.1"/>
    </source>
</evidence>
<gene>
    <name evidence="2" type="ORF">CLV88_101165</name>
</gene>
<dbReference type="AlphaFoldDB" id="A0A2P8FJ53"/>
<dbReference type="Proteomes" id="UP000240418">
    <property type="component" value="Unassembled WGS sequence"/>
</dbReference>
<dbReference type="RefSeq" id="WP_106606468.1">
    <property type="nucleotide sequence ID" value="NZ_PYGJ01000001.1"/>
</dbReference>
<feature type="transmembrane region" description="Helical" evidence="1">
    <location>
        <begin position="20"/>
        <end position="42"/>
    </location>
</feature>
<comment type="caution">
    <text evidence="2">The sequence shown here is derived from an EMBL/GenBank/DDBJ whole genome shotgun (WGS) entry which is preliminary data.</text>
</comment>
<dbReference type="EMBL" id="PYGJ01000001">
    <property type="protein sequence ID" value="PSL21741.1"/>
    <property type="molecule type" value="Genomic_DNA"/>
</dbReference>
<feature type="transmembrane region" description="Helical" evidence="1">
    <location>
        <begin position="54"/>
        <end position="76"/>
    </location>
</feature>
<evidence type="ECO:0000313" key="3">
    <source>
        <dbReference type="Proteomes" id="UP000240418"/>
    </source>
</evidence>
<reference evidence="2 3" key="1">
    <citation type="submission" date="2018-03" db="EMBL/GenBank/DDBJ databases">
        <title>Genomic Encyclopedia of Archaeal and Bacterial Type Strains, Phase II (KMG-II): from individual species to whole genera.</title>
        <authorList>
            <person name="Goeker M."/>
        </authorList>
    </citation>
    <scope>NUCLEOTIDE SEQUENCE [LARGE SCALE GENOMIC DNA]</scope>
    <source>
        <strain evidence="2 3">DSM 100673</strain>
    </source>
</reference>